<evidence type="ECO:0000313" key="2">
    <source>
        <dbReference type="EMBL" id="GBN59998.1"/>
    </source>
</evidence>
<dbReference type="EMBL" id="BGPR01013293">
    <property type="protein sequence ID" value="GBN59998.1"/>
    <property type="molecule type" value="Genomic_DNA"/>
</dbReference>
<sequence>MLMHLSIVLSAPQFQLHKILWVAVSSTVGLRVERRHHLQSVWLQDVVLVDRTDKNRLGLSLGCKVDDVALTNQNFHLFGPLKQHLGAKHFAYDDDVQHEVLLWMRQQPKEFYAAGIGALIKQWDKCIDIGGNYIEK</sequence>
<dbReference type="GO" id="GO:0003676">
    <property type="term" value="F:nucleic acid binding"/>
    <property type="evidence" value="ECO:0007669"/>
    <property type="project" value="InterPro"/>
</dbReference>
<dbReference type="PANTHER" id="PTHR46060">
    <property type="entry name" value="MARINER MOS1 TRANSPOSASE-LIKE PROTEIN"/>
    <property type="match status" value="1"/>
</dbReference>
<reference evidence="3 4" key="1">
    <citation type="journal article" date="2019" name="Sci. Rep.">
        <title>Orb-weaving spider Araneus ventricosus genome elucidates the spidroin gene catalogue.</title>
        <authorList>
            <person name="Kono N."/>
            <person name="Nakamura H."/>
            <person name="Ohtoshi R."/>
            <person name="Moran D.A.P."/>
            <person name="Shinohara A."/>
            <person name="Yoshida Y."/>
            <person name="Fujiwara M."/>
            <person name="Mori M."/>
            <person name="Tomita M."/>
            <person name="Arakawa K."/>
        </authorList>
    </citation>
    <scope>NUCLEOTIDE SEQUENCE [LARGE SCALE GENOMIC DNA]</scope>
</reference>
<dbReference type="EMBL" id="BGPR01013080">
    <property type="protein sequence ID" value="GBN59150.1"/>
    <property type="molecule type" value="Genomic_DNA"/>
</dbReference>
<dbReference type="EMBL" id="BGPR01013296">
    <property type="protein sequence ID" value="GBN60014.1"/>
    <property type="molecule type" value="Genomic_DNA"/>
</dbReference>
<evidence type="ECO:0000313" key="1">
    <source>
        <dbReference type="EMBL" id="GBN59150.1"/>
    </source>
</evidence>
<proteinExistence type="predicted"/>
<dbReference type="OrthoDB" id="6432034at2759"/>
<accession>A0A4Y2Q977</accession>
<dbReference type="InterPro" id="IPR036397">
    <property type="entry name" value="RNaseH_sf"/>
</dbReference>
<gene>
    <name evidence="3" type="ORF">AVEN_176187_1</name>
    <name evidence="2" type="ORF">AVEN_206559_1</name>
    <name evidence="1" type="ORF">AVEN_213397_1</name>
</gene>
<evidence type="ECO:0000313" key="4">
    <source>
        <dbReference type="Proteomes" id="UP000499080"/>
    </source>
</evidence>
<dbReference type="AlphaFoldDB" id="A0A4Y2Q977"/>
<dbReference type="Gene3D" id="3.30.420.10">
    <property type="entry name" value="Ribonuclease H-like superfamily/Ribonuclease H"/>
    <property type="match status" value="1"/>
</dbReference>
<dbReference type="PANTHER" id="PTHR46060:SF1">
    <property type="entry name" value="MARINER MOS1 TRANSPOSASE-LIKE PROTEIN"/>
    <property type="match status" value="1"/>
</dbReference>
<dbReference type="Proteomes" id="UP000499080">
    <property type="component" value="Unassembled WGS sequence"/>
</dbReference>
<organism evidence="3 4">
    <name type="scientific">Araneus ventricosus</name>
    <name type="common">Orbweaver spider</name>
    <name type="synonym">Epeira ventricosa</name>
    <dbReference type="NCBI Taxonomy" id="182803"/>
    <lineage>
        <taxon>Eukaryota</taxon>
        <taxon>Metazoa</taxon>
        <taxon>Ecdysozoa</taxon>
        <taxon>Arthropoda</taxon>
        <taxon>Chelicerata</taxon>
        <taxon>Arachnida</taxon>
        <taxon>Araneae</taxon>
        <taxon>Araneomorphae</taxon>
        <taxon>Entelegynae</taxon>
        <taxon>Araneoidea</taxon>
        <taxon>Araneidae</taxon>
        <taxon>Araneus</taxon>
    </lineage>
</organism>
<dbReference type="InterPro" id="IPR052709">
    <property type="entry name" value="Transposase-MT_Hybrid"/>
</dbReference>
<protein>
    <recommendedName>
        <fullName evidence="5">Mariner Mos1 transposase</fullName>
    </recommendedName>
</protein>
<evidence type="ECO:0000313" key="3">
    <source>
        <dbReference type="EMBL" id="GBN60014.1"/>
    </source>
</evidence>
<name>A0A4Y2Q977_ARAVE</name>
<comment type="caution">
    <text evidence="3">The sequence shown here is derived from an EMBL/GenBank/DDBJ whole genome shotgun (WGS) entry which is preliminary data.</text>
</comment>
<evidence type="ECO:0008006" key="5">
    <source>
        <dbReference type="Google" id="ProtNLM"/>
    </source>
</evidence>
<keyword evidence="4" id="KW-1185">Reference proteome</keyword>